<dbReference type="PANTHER" id="PTHR15887:SF1">
    <property type="entry name" value="TRANSMEMBRANE PROTEIN 69"/>
    <property type="match status" value="1"/>
</dbReference>
<feature type="transmembrane region" description="Helical" evidence="1">
    <location>
        <begin position="131"/>
        <end position="148"/>
    </location>
</feature>
<dbReference type="RefSeq" id="WP_267611352.1">
    <property type="nucleotide sequence ID" value="NZ_JAOVZQ010000001.1"/>
</dbReference>
<keyword evidence="1" id="KW-0812">Transmembrane</keyword>
<evidence type="ECO:0000256" key="1">
    <source>
        <dbReference type="SAM" id="Phobius"/>
    </source>
</evidence>
<dbReference type="Proteomes" id="UP001081283">
    <property type="component" value="Unassembled WGS sequence"/>
</dbReference>
<keyword evidence="1" id="KW-0472">Membrane</keyword>
<accession>A0ABT3YBY7</accession>
<sequence>MQQQADNRTIATAWFLAGLGAVPFVAMALAAAVSPGFAAAHLGGETAFMGYGAVILSFMGGVRWGAALSPTTGPGAERMILSVAPSLAAWLALLIDRPWSLLLLLAGFVLQGLWDVASARNGSLPAWFGRLRLTISAIVAASILLVLLT</sequence>
<evidence type="ECO:0000313" key="2">
    <source>
        <dbReference type="EMBL" id="MCY0093393.1"/>
    </source>
</evidence>
<dbReference type="PANTHER" id="PTHR15887">
    <property type="entry name" value="TRANSMEMBRANE PROTEIN 69"/>
    <property type="match status" value="1"/>
</dbReference>
<dbReference type="Pfam" id="PF11911">
    <property type="entry name" value="DUF3429"/>
    <property type="match status" value="1"/>
</dbReference>
<organism evidence="2 3">
    <name type="scientific">Hoeflea ulvae</name>
    <dbReference type="NCBI Taxonomy" id="2983764"/>
    <lineage>
        <taxon>Bacteria</taxon>
        <taxon>Pseudomonadati</taxon>
        <taxon>Pseudomonadota</taxon>
        <taxon>Alphaproteobacteria</taxon>
        <taxon>Hyphomicrobiales</taxon>
        <taxon>Rhizobiaceae</taxon>
        <taxon>Hoeflea</taxon>
    </lineage>
</organism>
<comment type="caution">
    <text evidence="2">The sequence shown here is derived from an EMBL/GenBank/DDBJ whole genome shotgun (WGS) entry which is preliminary data.</text>
</comment>
<protein>
    <submittedName>
        <fullName evidence="2">DUF3429 domain-containing protein</fullName>
    </submittedName>
</protein>
<proteinExistence type="predicted"/>
<feature type="transmembrane region" description="Helical" evidence="1">
    <location>
        <begin position="48"/>
        <end position="66"/>
    </location>
</feature>
<keyword evidence="1" id="KW-1133">Transmembrane helix</keyword>
<dbReference type="EMBL" id="JAOVZQ010000001">
    <property type="protein sequence ID" value="MCY0093393.1"/>
    <property type="molecule type" value="Genomic_DNA"/>
</dbReference>
<name>A0ABT3YBY7_9HYPH</name>
<evidence type="ECO:0000313" key="3">
    <source>
        <dbReference type="Proteomes" id="UP001081283"/>
    </source>
</evidence>
<gene>
    <name evidence="2" type="ORF">OEG82_05050</name>
</gene>
<keyword evidence="3" id="KW-1185">Reference proteome</keyword>
<dbReference type="InterPro" id="IPR021836">
    <property type="entry name" value="DUF3429"/>
</dbReference>
<reference evidence="2" key="1">
    <citation type="submission" date="2022-10" db="EMBL/GenBank/DDBJ databases">
        <title>Hoeflea sp. J2-29, isolated from marine algae.</title>
        <authorList>
            <person name="Kristyanto S."/>
            <person name="Kim J.M."/>
            <person name="Jeon C.O."/>
        </authorList>
    </citation>
    <scope>NUCLEOTIDE SEQUENCE</scope>
    <source>
        <strain evidence="2">J2-29</strain>
    </source>
</reference>